<reference evidence="1 2" key="1">
    <citation type="journal article" date="2015" name="PLoS ONE">
        <title>Lysis to Kill: Evaluation of the Lytic Abilities, and Genomics of Nine Bacteriophages Infective for Gordonia spp. and Their Potential Use in Activated Sludge Foam Biocontrol.</title>
        <authorList>
            <person name="Dyson Z.A."/>
            <person name="Tucci J."/>
            <person name="Seviour R.J."/>
            <person name="Petrovski S."/>
        </authorList>
    </citation>
    <scope>NUCLEOTIDE SEQUENCE [LARGE SCALE GENOMIC DNA]</scope>
</reference>
<keyword evidence="2" id="KW-1185">Reference proteome</keyword>
<evidence type="ECO:0000313" key="1">
    <source>
        <dbReference type="EMBL" id="AKJ72615.1"/>
    </source>
</evidence>
<name>A0A0K0N703_9CAUD</name>
<sequence>MIALARFLASLFERQKRRQARDTFRQGRNQVLHEYRVEK</sequence>
<dbReference type="Proteomes" id="UP000221359">
    <property type="component" value="Segment"/>
</dbReference>
<proteinExistence type="predicted"/>
<protein>
    <submittedName>
        <fullName evidence="1">Uncharacterized protein</fullName>
    </submittedName>
</protein>
<evidence type="ECO:0000313" key="2">
    <source>
        <dbReference type="Proteomes" id="UP000221359"/>
    </source>
</evidence>
<organism evidence="1 2">
    <name type="scientific">Gordonia phage GMA2</name>
    <dbReference type="NCBI Taxonomy" id="1647283"/>
    <lineage>
        <taxon>Viruses</taxon>
        <taxon>Duplodnaviria</taxon>
        <taxon>Heunggongvirae</taxon>
        <taxon>Uroviricota</taxon>
        <taxon>Caudoviricetes</taxon>
        <taxon>Gimaduovirus</taxon>
        <taxon>Gimaduovirus GMA2</taxon>
    </lineage>
</organism>
<accession>A0A0K0N703</accession>
<gene>
    <name evidence="1" type="ORF">GMA2_77</name>
</gene>
<dbReference type="EMBL" id="KR063281">
    <property type="protein sequence ID" value="AKJ72615.1"/>
    <property type="molecule type" value="Genomic_DNA"/>
</dbReference>